<comment type="caution">
    <text evidence="2">The sequence shown here is derived from an EMBL/GenBank/DDBJ whole genome shotgun (WGS) entry which is preliminary data.</text>
</comment>
<accession>A0A932GNA3</accession>
<name>A0A932GNA3_UNCTE</name>
<dbReference type="AlphaFoldDB" id="A0A932GNA3"/>
<dbReference type="EMBL" id="JACPSX010000038">
    <property type="protein sequence ID" value="MBI3013892.1"/>
    <property type="molecule type" value="Genomic_DNA"/>
</dbReference>
<dbReference type="SUPFAM" id="SSF53850">
    <property type="entry name" value="Periplasmic binding protein-like II"/>
    <property type="match status" value="1"/>
</dbReference>
<dbReference type="Pfam" id="PF13416">
    <property type="entry name" value="SBP_bac_8"/>
    <property type="match status" value="1"/>
</dbReference>
<proteinExistence type="predicted"/>
<organism evidence="2 3">
    <name type="scientific">Tectimicrobiota bacterium</name>
    <dbReference type="NCBI Taxonomy" id="2528274"/>
    <lineage>
        <taxon>Bacteria</taxon>
        <taxon>Pseudomonadati</taxon>
        <taxon>Nitrospinota/Tectimicrobiota group</taxon>
        <taxon>Candidatus Tectimicrobiota</taxon>
    </lineage>
</organism>
<dbReference type="PANTHER" id="PTHR30006">
    <property type="entry name" value="THIAMINE-BINDING PERIPLASMIC PROTEIN-RELATED"/>
    <property type="match status" value="1"/>
</dbReference>
<sequence length="366" mass="39679">METGRLMGMARSLLHGRRRDCLQAPARAAVLLLAAFLLAPALLAAAPAGTGLQAVSDGARKEGTLKLYAPSTLGPRGAHLLQEGVKKKYGVDLNIAYTSSGSMTRDVAKVVTELAAGARPTWDIMLVTDAHYITLVENDFLERADYGALGIDPKAIVYDGAAVAYATQFVAPAYNTQLIKPADVPKKWEDLLDPKWKGKIGVSTATHHWGRLAQVWGDEKTTKYVRALAEQKIVRARLPEVYTRLQLGEVLIAATMTDSHIDEAKEKGAPIGFIEAVEPIIATHYLAAPLKGAEHKNAALLLVAFLVSPEGQAIWGKEQGQTSMFAKGSPAYNYVQKKNAVSLEKKFALGRFEDLTNKYGKLLGFR</sequence>
<dbReference type="Proteomes" id="UP000741360">
    <property type="component" value="Unassembled WGS sequence"/>
</dbReference>
<reference evidence="2" key="1">
    <citation type="submission" date="2020-07" db="EMBL/GenBank/DDBJ databases">
        <title>Huge and variable diversity of episymbiotic CPR bacteria and DPANN archaea in groundwater ecosystems.</title>
        <authorList>
            <person name="He C.Y."/>
            <person name="Keren R."/>
            <person name="Whittaker M."/>
            <person name="Farag I.F."/>
            <person name="Doudna J."/>
            <person name="Cate J.H.D."/>
            <person name="Banfield J.F."/>
        </authorList>
    </citation>
    <scope>NUCLEOTIDE SEQUENCE</scope>
    <source>
        <strain evidence="2">NC_groundwater_717_Ag_S-0.2um_59_8</strain>
    </source>
</reference>
<evidence type="ECO:0000256" key="1">
    <source>
        <dbReference type="ARBA" id="ARBA00022729"/>
    </source>
</evidence>
<gene>
    <name evidence="2" type="ORF">HYY65_02240</name>
</gene>
<protein>
    <submittedName>
        <fullName evidence="2">Extracellular solute-binding protein</fullName>
    </submittedName>
</protein>
<keyword evidence="1" id="KW-0732">Signal</keyword>
<evidence type="ECO:0000313" key="3">
    <source>
        <dbReference type="Proteomes" id="UP000741360"/>
    </source>
</evidence>
<dbReference type="InterPro" id="IPR006059">
    <property type="entry name" value="SBP"/>
</dbReference>
<evidence type="ECO:0000313" key="2">
    <source>
        <dbReference type="EMBL" id="MBI3013892.1"/>
    </source>
</evidence>
<dbReference type="Gene3D" id="3.40.190.10">
    <property type="entry name" value="Periplasmic binding protein-like II"/>
    <property type="match status" value="2"/>
</dbReference>